<gene>
    <name evidence="2" type="ORF">ISP17_03870</name>
</gene>
<evidence type="ECO:0008006" key="4">
    <source>
        <dbReference type="Google" id="ProtNLM"/>
    </source>
</evidence>
<organism evidence="2 3">
    <name type="scientific">Dyella ginsengisoli</name>
    <dbReference type="NCBI Taxonomy" id="363848"/>
    <lineage>
        <taxon>Bacteria</taxon>
        <taxon>Pseudomonadati</taxon>
        <taxon>Pseudomonadota</taxon>
        <taxon>Gammaproteobacteria</taxon>
        <taxon>Lysobacterales</taxon>
        <taxon>Rhodanobacteraceae</taxon>
        <taxon>Dyella</taxon>
    </lineage>
</organism>
<dbReference type="Proteomes" id="UP001620460">
    <property type="component" value="Unassembled WGS sequence"/>
</dbReference>
<evidence type="ECO:0000256" key="1">
    <source>
        <dbReference type="SAM" id="SignalP"/>
    </source>
</evidence>
<evidence type="ECO:0000313" key="2">
    <source>
        <dbReference type="EMBL" id="MFK2903088.1"/>
    </source>
</evidence>
<protein>
    <recommendedName>
        <fullName evidence="4">Secreted protein</fullName>
    </recommendedName>
</protein>
<dbReference type="EMBL" id="JADIKM010000001">
    <property type="protein sequence ID" value="MFK2903088.1"/>
    <property type="molecule type" value="Genomic_DNA"/>
</dbReference>
<name>A0ABW8JPP2_9GAMM</name>
<keyword evidence="1" id="KW-0732">Signal</keyword>
<sequence length="271" mass="29483">MTIAPLPATRAAALTLLLACAGTALADTPTPIGGIRQLEGSAYATGDGHLMYRESHWLFDDAQGPGRLVLYRCPDGRPFARKLLHEDGNAQAPDFELVDGRTGYREGVLHTGDGRVVFVRKSAAASERSAPLDTTPLPVIDAGFDAWIRSHWDRLGRGDSDTVPFVIPSRLGTLKFSVKRIDDATVEGRPARQYRLSLAGWIGFALPHIDVAYDERSRALLRFVGIANIHASDGDNVRARIVFDPTQERMATPTELAQARQAPLDGHCPIP</sequence>
<evidence type="ECO:0000313" key="3">
    <source>
        <dbReference type="Proteomes" id="UP001620460"/>
    </source>
</evidence>
<reference evidence="2 3" key="1">
    <citation type="submission" date="2020-10" db="EMBL/GenBank/DDBJ databases">
        <title>Phylogeny of dyella-like bacteria.</title>
        <authorList>
            <person name="Fu J."/>
        </authorList>
    </citation>
    <scope>NUCLEOTIDE SEQUENCE [LARGE SCALE GENOMIC DNA]</scope>
    <source>
        <strain evidence="2 3">Gsoil3046</strain>
    </source>
</reference>
<accession>A0ABW8JPP2</accession>
<proteinExistence type="predicted"/>
<keyword evidence="3" id="KW-1185">Reference proteome</keyword>
<feature type="chain" id="PRO_5045774049" description="Secreted protein" evidence="1">
    <location>
        <begin position="27"/>
        <end position="271"/>
    </location>
</feature>
<feature type="signal peptide" evidence="1">
    <location>
        <begin position="1"/>
        <end position="26"/>
    </location>
</feature>
<dbReference type="RefSeq" id="WP_404630220.1">
    <property type="nucleotide sequence ID" value="NZ_JADIKM010000001.1"/>
</dbReference>
<comment type="caution">
    <text evidence="2">The sequence shown here is derived from an EMBL/GenBank/DDBJ whole genome shotgun (WGS) entry which is preliminary data.</text>
</comment>